<evidence type="ECO:0000256" key="3">
    <source>
        <dbReference type="ARBA" id="ARBA00022692"/>
    </source>
</evidence>
<organism evidence="8 9">
    <name type="scientific">Streptomyces halstedii</name>
    <dbReference type="NCBI Taxonomy" id="1944"/>
    <lineage>
        <taxon>Bacteria</taxon>
        <taxon>Bacillati</taxon>
        <taxon>Actinomycetota</taxon>
        <taxon>Actinomycetes</taxon>
        <taxon>Kitasatosporales</taxon>
        <taxon>Streptomycetaceae</taxon>
        <taxon>Streptomyces</taxon>
    </lineage>
</organism>
<proteinExistence type="predicted"/>
<sequence length="377" mass="37563">MWLTAGIWVKSLTGSNSLAALTVFALWAPVLAGPALGSLADRLPRGPLLVGVNLLLAGLLAALPLTGPALRVPALFAVLFVYGAGGVVLDAAEAAVVAGAVEDRLLGDFNGLRTTVNEGVKLVAPATGAALFARFGAGPVLVLDALSFVLAALVFARLRVTAPAPAPSRRGGTAAGLRRLRESPALRPLVYAGALTMLLAGLNGAAVYAVVDEVLARSPAYAGVLYAAQGAGSVLVGTTAGPLLRRLGERRFAAAGIAMFAAAVGVRALSGGSGAVAVGASVAIGAGLPCVLIAALTAVQRETPDRVLGRTVAAAHTLLMAPNAVALAVGAGLLTAVDVRPLLGAAAVAGLLVAARLNGRWRNRRAGQVPARPSGSR</sequence>
<gene>
    <name evidence="8" type="ORF">STHAL_00570</name>
</gene>
<feature type="transmembrane region" description="Helical" evidence="6">
    <location>
        <begin position="140"/>
        <end position="160"/>
    </location>
</feature>
<feature type="transmembrane region" description="Helical" evidence="6">
    <location>
        <begin position="311"/>
        <end position="333"/>
    </location>
</feature>
<feature type="transmembrane region" description="Helical" evidence="6">
    <location>
        <begin position="251"/>
        <end position="269"/>
    </location>
</feature>
<keyword evidence="3 6" id="KW-0812">Transmembrane</keyword>
<evidence type="ECO:0000256" key="5">
    <source>
        <dbReference type="ARBA" id="ARBA00023136"/>
    </source>
</evidence>
<evidence type="ECO:0000313" key="8">
    <source>
        <dbReference type="EMBL" id="MBV7667995.1"/>
    </source>
</evidence>
<keyword evidence="4 6" id="KW-1133">Transmembrane helix</keyword>
<dbReference type="PANTHER" id="PTHR23513:SF6">
    <property type="entry name" value="MAJOR FACILITATOR SUPERFAMILY ASSOCIATED DOMAIN-CONTAINING PROTEIN"/>
    <property type="match status" value="1"/>
</dbReference>
<name>A0ABS6TIA3_STRHA</name>
<evidence type="ECO:0000256" key="2">
    <source>
        <dbReference type="ARBA" id="ARBA00022475"/>
    </source>
</evidence>
<dbReference type="Proteomes" id="UP000735541">
    <property type="component" value="Unassembled WGS sequence"/>
</dbReference>
<feature type="domain" description="Major facilitator superfamily (MFS) profile" evidence="7">
    <location>
        <begin position="185"/>
        <end position="377"/>
    </location>
</feature>
<dbReference type="InterPro" id="IPR020846">
    <property type="entry name" value="MFS_dom"/>
</dbReference>
<protein>
    <submittedName>
        <fullName evidence="8">MFS transporter</fullName>
    </submittedName>
</protein>
<keyword evidence="5 6" id="KW-0472">Membrane</keyword>
<feature type="transmembrane region" description="Helical" evidence="6">
    <location>
        <begin position="48"/>
        <end position="67"/>
    </location>
</feature>
<feature type="transmembrane region" description="Helical" evidence="6">
    <location>
        <begin position="189"/>
        <end position="211"/>
    </location>
</feature>
<feature type="transmembrane region" description="Helical" evidence="6">
    <location>
        <begin position="223"/>
        <end position="244"/>
    </location>
</feature>
<reference evidence="8 9" key="1">
    <citation type="submission" date="2021-07" db="EMBL/GenBank/DDBJ databases">
        <title>Sequencing Streptomyces halstedii LGO-A4 genome an citrus endophytic actinomycete.</title>
        <authorList>
            <person name="Samborskyy M."/>
            <person name="Scott N."/>
            <person name="Deglau R."/>
            <person name="Dickens S."/>
            <person name="Oliveira L.G."/>
        </authorList>
    </citation>
    <scope>NUCLEOTIDE SEQUENCE [LARGE SCALE GENOMIC DNA]</scope>
    <source>
        <strain evidence="8 9">LGO-A4</strain>
    </source>
</reference>
<dbReference type="PANTHER" id="PTHR23513">
    <property type="entry name" value="INTEGRAL MEMBRANE EFFLUX PROTEIN-RELATED"/>
    <property type="match status" value="1"/>
</dbReference>
<evidence type="ECO:0000256" key="6">
    <source>
        <dbReference type="SAM" id="Phobius"/>
    </source>
</evidence>
<keyword evidence="2" id="KW-1003">Cell membrane</keyword>
<keyword evidence="9" id="KW-1185">Reference proteome</keyword>
<feature type="transmembrane region" description="Helical" evidence="6">
    <location>
        <begin position="339"/>
        <end position="357"/>
    </location>
</feature>
<dbReference type="PROSITE" id="PS50850">
    <property type="entry name" value="MFS"/>
    <property type="match status" value="1"/>
</dbReference>
<comment type="caution">
    <text evidence="8">The sequence shown here is derived from an EMBL/GenBank/DDBJ whole genome shotgun (WGS) entry which is preliminary data.</text>
</comment>
<evidence type="ECO:0000256" key="4">
    <source>
        <dbReference type="ARBA" id="ARBA00022989"/>
    </source>
</evidence>
<feature type="transmembrane region" description="Helical" evidence="6">
    <location>
        <begin position="275"/>
        <end position="299"/>
    </location>
</feature>
<evidence type="ECO:0000256" key="1">
    <source>
        <dbReference type="ARBA" id="ARBA00004651"/>
    </source>
</evidence>
<feature type="transmembrane region" description="Helical" evidence="6">
    <location>
        <begin position="74"/>
        <end position="101"/>
    </location>
</feature>
<dbReference type="Gene3D" id="1.20.1250.20">
    <property type="entry name" value="MFS general substrate transporter like domains"/>
    <property type="match status" value="1"/>
</dbReference>
<dbReference type="CDD" id="cd06173">
    <property type="entry name" value="MFS_MefA_like"/>
    <property type="match status" value="1"/>
</dbReference>
<dbReference type="Pfam" id="PF07690">
    <property type="entry name" value="MFS_1"/>
    <property type="match status" value="1"/>
</dbReference>
<dbReference type="InterPro" id="IPR036259">
    <property type="entry name" value="MFS_trans_sf"/>
</dbReference>
<comment type="subcellular location">
    <subcellularLocation>
        <location evidence="1">Cell membrane</location>
        <topology evidence="1">Multi-pass membrane protein</topology>
    </subcellularLocation>
</comment>
<accession>A0ABS6TIA3</accession>
<dbReference type="SUPFAM" id="SSF103473">
    <property type="entry name" value="MFS general substrate transporter"/>
    <property type="match status" value="1"/>
</dbReference>
<dbReference type="InterPro" id="IPR011701">
    <property type="entry name" value="MFS"/>
</dbReference>
<dbReference type="EMBL" id="JAHUVW010000001">
    <property type="protein sequence ID" value="MBV7667995.1"/>
    <property type="molecule type" value="Genomic_DNA"/>
</dbReference>
<evidence type="ECO:0000259" key="7">
    <source>
        <dbReference type="PROSITE" id="PS50850"/>
    </source>
</evidence>
<evidence type="ECO:0000313" key="9">
    <source>
        <dbReference type="Proteomes" id="UP000735541"/>
    </source>
</evidence>